<evidence type="ECO:0000313" key="1">
    <source>
        <dbReference type="EMBL" id="KAI3802396.1"/>
    </source>
</evidence>
<sequence length="449" mass="50607">MDSANVEIISDCFVKPKFLSEEAKKPIHLSSWDLMMATLNYISTGLLFPLPKNQDFSITTFLEDLKDSLSATLTHFHPLAARLATVKQQNPSSLVIFLNPENSPGARFIHSAVNLTVADLLTPTDVPEIVESFFDHYKAINHDGHELSLLSVQVTELTDGIFIGCSINHMVVDGTSYWHFFNSWSEMFNSKSRDSISRPPILDRWFQEGSGPFFALPFTHEDQIIKRPNQPMLRKRFFRCSSHSLSKLKAKVNSECNATKIISTLQSLSALVWRCVTRARRLSAGEQTTCGFPVNDRSRLSPPVPETYFGNMVNGVSARSTAGELLDHGVGWAALRLHEAVVNYGDKDIKEKIDFWVKRPFVVKLDELFGRNKSCVQMAWSPRFDMYGNEFELGKPLAVFSGYSYKFDGKVTLYPGREGKGSMDLEVCLLPENMAAFESDEEFMSIVNE</sequence>
<comment type="caution">
    <text evidence="1">The sequence shown here is derived from an EMBL/GenBank/DDBJ whole genome shotgun (WGS) entry which is preliminary data.</text>
</comment>
<name>A0ACB9I4D9_9ASTR</name>
<dbReference type="Proteomes" id="UP001056120">
    <property type="component" value="Linkage Group LG10"/>
</dbReference>
<proteinExistence type="predicted"/>
<reference evidence="2" key="1">
    <citation type="journal article" date="2022" name="Mol. Ecol. Resour.">
        <title>The genomes of chicory, endive, great burdock and yacon provide insights into Asteraceae palaeo-polyploidization history and plant inulin production.</title>
        <authorList>
            <person name="Fan W."/>
            <person name="Wang S."/>
            <person name="Wang H."/>
            <person name="Wang A."/>
            <person name="Jiang F."/>
            <person name="Liu H."/>
            <person name="Zhao H."/>
            <person name="Xu D."/>
            <person name="Zhang Y."/>
        </authorList>
    </citation>
    <scope>NUCLEOTIDE SEQUENCE [LARGE SCALE GENOMIC DNA]</scope>
    <source>
        <strain evidence="2">cv. Yunnan</strain>
    </source>
</reference>
<dbReference type="EMBL" id="CM042027">
    <property type="protein sequence ID" value="KAI3802396.1"/>
    <property type="molecule type" value="Genomic_DNA"/>
</dbReference>
<evidence type="ECO:0000313" key="2">
    <source>
        <dbReference type="Proteomes" id="UP001056120"/>
    </source>
</evidence>
<keyword evidence="2" id="KW-1185">Reference proteome</keyword>
<gene>
    <name evidence="1" type="ORF">L1987_30528</name>
</gene>
<accession>A0ACB9I4D9</accession>
<protein>
    <submittedName>
        <fullName evidence="1">Uncharacterized protein</fullName>
    </submittedName>
</protein>
<reference evidence="1 2" key="2">
    <citation type="journal article" date="2022" name="Mol. Ecol. Resour.">
        <title>The genomes of chicory, endive, great burdock and yacon provide insights into Asteraceae paleo-polyploidization history and plant inulin production.</title>
        <authorList>
            <person name="Fan W."/>
            <person name="Wang S."/>
            <person name="Wang H."/>
            <person name="Wang A."/>
            <person name="Jiang F."/>
            <person name="Liu H."/>
            <person name="Zhao H."/>
            <person name="Xu D."/>
            <person name="Zhang Y."/>
        </authorList>
    </citation>
    <scope>NUCLEOTIDE SEQUENCE [LARGE SCALE GENOMIC DNA]</scope>
    <source>
        <strain evidence="2">cv. Yunnan</strain>
        <tissue evidence="1">Leaves</tissue>
    </source>
</reference>
<organism evidence="1 2">
    <name type="scientific">Smallanthus sonchifolius</name>
    <dbReference type="NCBI Taxonomy" id="185202"/>
    <lineage>
        <taxon>Eukaryota</taxon>
        <taxon>Viridiplantae</taxon>
        <taxon>Streptophyta</taxon>
        <taxon>Embryophyta</taxon>
        <taxon>Tracheophyta</taxon>
        <taxon>Spermatophyta</taxon>
        <taxon>Magnoliopsida</taxon>
        <taxon>eudicotyledons</taxon>
        <taxon>Gunneridae</taxon>
        <taxon>Pentapetalae</taxon>
        <taxon>asterids</taxon>
        <taxon>campanulids</taxon>
        <taxon>Asterales</taxon>
        <taxon>Asteraceae</taxon>
        <taxon>Asteroideae</taxon>
        <taxon>Heliantheae alliance</taxon>
        <taxon>Millerieae</taxon>
        <taxon>Smallanthus</taxon>
    </lineage>
</organism>